<sequence>MRLALALVITSLFAFVLGSPLTDISPNTQQLLLSSNDNTNQCQPEGTLCDYPAGTRGLCCAPLLCVPLSTHKSPYSICANRLCCFSLRFSVVLTSVKLVRI</sequence>
<dbReference type="AlphaFoldDB" id="A0AAD4GB36"/>
<reference evidence="2" key="1">
    <citation type="submission" date="2019-10" db="EMBL/GenBank/DDBJ databases">
        <authorList>
            <consortium name="DOE Joint Genome Institute"/>
            <person name="Kuo A."/>
            <person name="Miyauchi S."/>
            <person name="Kiss E."/>
            <person name="Drula E."/>
            <person name="Kohler A."/>
            <person name="Sanchez-Garcia M."/>
            <person name="Andreopoulos B."/>
            <person name="Barry K.W."/>
            <person name="Bonito G."/>
            <person name="Buee M."/>
            <person name="Carver A."/>
            <person name="Chen C."/>
            <person name="Cichocki N."/>
            <person name="Clum A."/>
            <person name="Culley D."/>
            <person name="Crous P.W."/>
            <person name="Fauchery L."/>
            <person name="Girlanda M."/>
            <person name="Hayes R."/>
            <person name="Keri Z."/>
            <person name="LaButti K."/>
            <person name="Lipzen A."/>
            <person name="Lombard V."/>
            <person name="Magnuson J."/>
            <person name="Maillard F."/>
            <person name="Morin E."/>
            <person name="Murat C."/>
            <person name="Nolan M."/>
            <person name="Ohm R."/>
            <person name="Pangilinan J."/>
            <person name="Pereira M."/>
            <person name="Perotto S."/>
            <person name="Peter M."/>
            <person name="Riley R."/>
            <person name="Sitrit Y."/>
            <person name="Stielow B."/>
            <person name="Szollosi G."/>
            <person name="Zifcakova L."/>
            <person name="Stursova M."/>
            <person name="Spatafora J.W."/>
            <person name="Tedersoo L."/>
            <person name="Vaario L.-M."/>
            <person name="Yamada A."/>
            <person name="Yan M."/>
            <person name="Wang P."/>
            <person name="Xu J."/>
            <person name="Bruns T."/>
            <person name="Baldrian P."/>
            <person name="Vilgalys R."/>
            <person name="Henrissat B."/>
            <person name="Grigoriev I.V."/>
            <person name="Hibbett D."/>
            <person name="Nagy L.G."/>
            <person name="Martin F.M."/>
        </authorList>
    </citation>
    <scope>NUCLEOTIDE SEQUENCE</scope>
    <source>
        <strain evidence="2">BED1</strain>
    </source>
</reference>
<dbReference type="EMBL" id="WHUW01000028">
    <property type="protein sequence ID" value="KAF8434614.1"/>
    <property type="molecule type" value="Genomic_DNA"/>
</dbReference>
<keyword evidence="1" id="KW-0732">Signal</keyword>
<protein>
    <submittedName>
        <fullName evidence="2">Uncharacterized protein</fullName>
    </submittedName>
</protein>
<evidence type="ECO:0000313" key="3">
    <source>
        <dbReference type="Proteomes" id="UP001194468"/>
    </source>
</evidence>
<feature type="chain" id="PRO_5042295095" evidence="1">
    <location>
        <begin position="19"/>
        <end position="101"/>
    </location>
</feature>
<name>A0AAD4GB36_BOLED</name>
<organism evidence="2 3">
    <name type="scientific">Boletus edulis BED1</name>
    <dbReference type="NCBI Taxonomy" id="1328754"/>
    <lineage>
        <taxon>Eukaryota</taxon>
        <taxon>Fungi</taxon>
        <taxon>Dikarya</taxon>
        <taxon>Basidiomycota</taxon>
        <taxon>Agaricomycotina</taxon>
        <taxon>Agaricomycetes</taxon>
        <taxon>Agaricomycetidae</taxon>
        <taxon>Boletales</taxon>
        <taxon>Boletineae</taxon>
        <taxon>Boletaceae</taxon>
        <taxon>Boletoideae</taxon>
        <taxon>Boletus</taxon>
    </lineage>
</organism>
<dbReference type="Proteomes" id="UP001194468">
    <property type="component" value="Unassembled WGS sequence"/>
</dbReference>
<proteinExistence type="predicted"/>
<gene>
    <name evidence="2" type="ORF">L210DRAFT_852454</name>
</gene>
<feature type="signal peptide" evidence="1">
    <location>
        <begin position="1"/>
        <end position="18"/>
    </location>
</feature>
<evidence type="ECO:0000256" key="1">
    <source>
        <dbReference type="SAM" id="SignalP"/>
    </source>
</evidence>
<comment type="caution">
    <text evidence="2">The sequence shown here is derived from an EMBL/GenBank/DDBJ whole genome shotgun (WGS) entry which is preliminary data.</text>
</comment>
<accession>A0AAD4GB36</accession>
<reference evidence="2" key="2">
    <citation type="journal article" date="2020" name="Nat. Commun.">
        <title>Large-scale genome sequencing of mycorrhizal fungi provides insights into the early evolution of symbiotic traits.</title>
        <authorList>
            <person name="Miyauchi S."/>
            <person name="Kiss E."/>
            <person name="Kuo A."/>
            <person name="Drula E."/>
            <person name="Kohler A."/>
            <person name="Sanchez-Garcia M."/>
            <person name="Morin E."/>
            <person name="Andreopoulos B."/>
            <person name="Barry K.W."/>
            <person name="Bonito G."/>
            <person name="Buee M."/>
            <person name="Carver A."/>
            <person name="Chen C."/>
            <person name="Cichocki N."/>
            <person name="Clum A."/>
            <person name="Culley D."/>
            <person name="Crous P.W."/>
            <person name="Fauchery L."/>
            <person name="Girlanda M."/>
            <person name="Hayes R.D."/>
            <person name="Keri Z."/>
            <person name="LaButti K."/>
            <person name="Lipzen A."/>
            <person name="Lombard V."/>
            <person name="Magnuson J."/>
            <person name="Maillard F."/>
            <person name="Murat C."/>
            <person name="Nolan M."/>
            <person name="Ohm R.A."/>
            <person name="Pangilinan J."/>
            <person name="Pereira M.F."/>
            <person name="Perotto S."/>
            <person name="Peter M."/>
            <person name="Pfister S."/>
            <person name="Riley R."/>
            <person name="Sitrit Y."/>
            <person name="Stielow J.B."/>
            <person name="Szollosi G."/>
            <person name="Zifcakova L."/>
            <person name="Stursova M."/>
            <person name="Spatafora J.W."/>
            <person name="Tedersoo L."/>
            <person name="Vaario L.M."/>
            <person name="Yamada A."/>
            <person name="Yan M."/>
            <person name="Wang P."/>
            <person name="Xu J."/>
            <person name="Bruns T."/>
            <person name="Baldrian P."/>
            <person name="Vilgalys R."/>
            <person name="Dunand C."/>
            <person name="Henrissat B."/>
            <person name="Grigoriev I.V."/>
            <person name="Hibbett D."/>
            <person name="Nagy L.G."/>
            <person name="Martin F.M."/>
        </authorList>
    </citation>
    <scope>NUCLEOTIDE SEQUENCE</scope>
    <source>
        <strain evidence="2">BED1</strain>
    </source>
</reference>
<keyword evidence="3" id="KW-1185">Reference proteome</keyword>
<evidence type="ECO:0000313" key="2">
    <source>
        <dbReference type="EMBL" id="KAF8434614.1"/>
    </source>
</evidence>